<proteinExistence type="predicted"/>
<dbReference type="Proteomes" id="UP001596548">
    <property type="component" value="Unassembled WGS sequence"/>
</dbReference>
<name>A0ABW2HT28_9ACTN</name>
<accession>A0ABW2HT28</accession>
<dbReference type="EMBL" id="JBHTBJ010000007">
    <property type="protein sequence ID" value="MFC7274916.1"/>
    <property type="molecule type" value="Genomic_DNA"/>
</dbReference>
<organism evidence="2 3">
    <name type="scientific">Paractinoplanes rhizophilus</name>
    <dbReference type="NCBI Taxonomy" id="1416877"/>
    <lineage>
        <taxon>Bacteria</taxon>
        <taxon>Bacillati</taxon>
        <taxon>Actinomycetota</taxon>
        <taxon>Actinomycetes</taxon>
        <taxon>Micromonosporales</taxon>
        <taxon>Micromonosporaceae</taxon>
        <taxon>Paractinoplanes</taxon>
    </lineage>
</organism>
<dbReference type="Gene3D" id="3.40.50.10140">
    <property type="entry name" value="Toll/interleukin-1 receptor homology (TIR) domain"/>
    <property type="match status" value="1"/>
</dbReference>
<keyword evidence="3" id="KW-1185">Reference proteome</keyword>
<dbReference type="InterPro" id="IPR035897">
    <property type="entry name" value="Toll_tir_struct_dom_sf"/>
</dbReference>
<dbReference type="RefSeq" id="WP_378967430.1">
    <property type="nucleotide sequence ID" value="NZ_JBHTBJ010000007.1"/>
</dbReference>
<protein>
    <recommendedName>
        <fullName evidence="4">TIR domain-containing protein</fullName>
    </recommendedName>
</protein>
<evidence type="ECO:0008006" key="4">
    <source>
        <dbReference type="Google" id="ProtNLM"/>
    </source>
</evidence>
<sequence>MYSYYLSYGHAPRLRPEDRPDIDHWAGRLHDALTAELALAGVPGGYYDDLSAPLGDWRGTLKRALSVSDVFVALYSPGYFAKAWPLRELASFGTRFADPQAAARFVLPVLWVPWPRWERAAEREAALRLGAGISAYASEGLQALARLSMFRASYHAVVRRLAGRIVAASRTAPRPAPEAVVVDMFPDPVLTVTDLSGNAAVAELAVNVAERLGYPARLAERPGPGAGLVLISDPSALRTPPPEATTVLIVGDERGARGAAELTDSLVAAGVARGRIAVVTDPARLADRLPSIIDSACHAHRRSAPVFPPKGADSSLPVIGGEGHHDR</sequence>
<reference evidence="3" key="1">
    <citation type="journal article" date="2019" name="Int. J. Syst. Evol. Microbiol.">
        <title>The Global Catalogue of Microorganisms (GCM) 10K type strain sequencing project: providing services to taxonomists for standard genome sequencing and annotation.</title>
        <authorList>
            <consortium name="The Broad Institute Genomics Platform"/>
            <consortium name="The Broad Institute Genome Sequencing Center for Infectious Disease"/>
            <person name="Wu L."/>
            <person name="Ma J."/>
        </authorList>
    </citation>
    <scope>NUCLEOTIDE SEQUENCE [LARGE SCALE GENOMIC DNA]</scope>
    <source>
        <strain evidence="3">XZYJT-10</strain>
    </source>
</reference>
<evidence type="ECO:0000313" key="3">
    <source>
        <dbReference type="Proteomes" id="UP001596548"/>
    </source>
</evidence>
<evidence type="ECO:0000256" key="1">
    <source>
        <dbReference type="SAM" id="MobiDB-lite"/>
    </source>
</evidence>
<feature type="region of interest" description="Disordered" evidence="1">
    <location>
        <begin position="303"/>
        <end position="327"/>
    </location>
</feature>
<gene>
    <name evidence="2" type="ORF">ACFQS1_13045</name>
</gene>
<dbReference type="SUPFAM" id="SSF52200">
    <property type="entry name" value="Toll/Interleukin receptor TIR domain"/>
    <property type="match status" value="1"/>
</dbReference>
<comment type="caution">
    <text evidence="2">The sequence shown here is derived from an EMBL/GenBank/DDBJ whole genome shotgun (WGS) entry which is preliminary data.</text>
</comment>
<evidence type="ECO:0000313" key="2">
    <source>
        <dbReference type="EMBL" id="MFC7274916.1"/>
    </source>
</evidence>